<comment type="caution">
    <text evidence="4">The sequence shown here is derived from an EMBL/GenBank/DDBJ whole genome shotgun (WGS) entry which is preliminary data.</text>
</comment>
<protein>
    <submittedName>
        <fullName evidence="4">NUDIX hydrolase</fullName>
    </submittedName>
</protein>
<organism evidence="4 5">
    <name type="scientific">Rossellomorea vietnamensis</name>
    <dbReference type="NCBI Taxonomy" id="218284"/>
    <lineage>
        <taxon>Bacteria</taxon>
        <taxon>Bacillati</taxon>
        <taxon>Bacillota</taxon>
        <taxon>Bacilli</taxon>
        <taxon>Bacillales</taxon>
        <taxon>Bacillaceae</taxon>
        <taxon>Rossellomorea</taxon>
    </lineage>
</organism>
<dbReference type="CDD" id="cd18880">
    <property type="entry name" value="NUDIX_ADPRase"/>
    <property type="match status" value="1"/>
</dbReference>
<evidence type="ECO:0000313" key="5">
    <source>
        <dbReference type="Proteomes" id="UP000050398"/>
    </source>
</evidence>
<dbReference type="PATRIC" id="fig|218284.4.peg.3403"/>
<accession>A0A0P6W3U7</accession>
<dbReference type="InterPro" id="IPR000086">
    <property type="entry name" value="NUDIX_hydrolase_dom"/>
</dbReference>
<dbReference type="PANTHER" id="PTHR43046:SF14">
    <property type="entry name" value="MUTT_NUDIX FAMILY PROTEIN"/>
    <property type="match status" value="1"/>
</dbReference>
<dbReference type="PROSITE" id="PS51462">
    <property type="entry name" value="NUDIX"/>
    <property type="match status" value="1"/>
</dbReference>
<dbReference type="PANTHER" id="PTHR43046">
    <property type="entry name" value="GDP-MANNOSE MANNOSYL HYDROLASE"/>
    <property type="match status" value="1"/>
</dbReference>
<dbReference type="InterPro" id="IPR015797">
    <property type="entry name" value="NUDIX_hydrolase-like_dom_sf"/>
</dbReference>
<evidence type="ECO:0000256" key="1">
    <source>
        <dbReference type="ARBA" id="ARBA00001946"/>
    </source>
</evidence>
<gene>
    <name evidence="4" type="ORF">AM506_08825</name>
</gene>
<evidence type="ECO:0000313" key="4">
    <source>
        <dbReference type="EMBL" id="KPL60145.1"/>
    </source>
</evidence>
<feature type="domain" description="Nudix hydrolase" evidence="3">
    <location>
        <begin position="1"/>
        <end position="141"/>
    </location>
</feature>
<keyword evidence="2 4" id="KW-0378">Hydrolase</keyword>
<dbReference type="RefSeq" id="WP_060672115.1">
    <property type="nucleotide sequence ID" value="NZ_LIXZ01000005.1"/>
</dbReference>
<dbReference type="Gene3D" id="3.90.79.10">
    <property type="entry name" value="Nucleoside Triphosphate Pyrophosphohydrolase"/>
    <property type="match status" value="1"/>
</dbReference>
<evidence type="ECO:0000256" key="2">
    <source>
        <dbReference type="ARBA" id="ARBA00022801"/>
    </source>
</evidence>
<dbReference type="GO" id="GO:0016787">
    <property type="term" value="F:hydrolase activity"/>
    <property type="evidence" value="ECO:0007669"/>
    <property type="project" value="UniProtKB-KW"/>
</dbReference>
<dbReference type="Proteomes" id="UP000050398">
    <property type="component" value="Unassembled WGS sequence"/>
</dbReference>
<dbReference type="EMBL" id="LIXZ01000005">
    <property type="protein sequence ID" value="KPL60145.1"/>
    <property type="molecule type" value="Genomic_DNA"/>
</dbReference>
<evidence type="ECO:0000259" key="3">
    <source>
        <dbReference type="PROSITE" id="PS51462"/>
    </source>
</evidence>
<dbReference type="OrthoDB" id="65827at2"/>
<sequence length="150" mass="17529">MRIRNSAKAIIIKDNRILLTKNIDEESIFYLFPGGGQEHGETLHEALKRECFEEIGCEVSVGELIHVREYIGKNHEHASFDSDVHQMELYFTCTLVHEWNTDQTPSNPDSHQVGVEWIDLNKLKDYRFYPKEIESYIVNRTSRVYLGDIN</sequence>
<dbReference type="AlphaFoldDB" id="A0A0P6W3U7"/>
<comment type="cofactor">
    <cofactor evidence="1">
        <name>Mg(2+)</name>
        <dbReference type="ChEBI" id="CHEBI:18420"/>
    </cofactor>
</comment>
<reference evidence="4 5" key="1">
    <citation type="submission" date="2015-08" db="EMBL/GenBank/DDBJ databases">
        <title>Draft Genome Sequence of Bacillus vietnamensis UCD-SED5.</title>
        <authorList>
            <person name="Lee R.D."/>
            <person name="Jospin G."/>
            <person name="Lang J.M."/>
            <person name="Coil D.A."/>
            <person name="Eisen J.A."/>
        </authorList>
    </citation>
    <scope>NUCLEOTIDE SEQUENCE [LARGE SCALE GENOMIC DNA]</scope>
    <source>
        <strain evidence="4 5">UCD-SED5</strain>
    </source>
</reference>
<proteinExistence type="predicted"/>
<dbReference type="SUPFAM" id="SSF55811">
    <property type="entry name" value="Nudix"/>
    <property type="match status" value="1"/>
</dbReference>
<name>A0A0P6W3U7_9BACI</name>
<dbReference type="Pfam" id="PF00293">
    <property type="entry name" value="NUDIX"/>
    <property type="match status" value="1"/>
</dbReference>